<dbReference type="EMBL" id="JAUSTN010000003">
    <property type="protein sequence ID" value="MDQ0274676.1"/>
    <property type="molecule type" value="Genomic_DNA"/>
</dbReference>
<accession>A0ABU0ATV3</accession>
<gene>
    <name evidence="8" type="ORF">J2S72_000693</name>
</gene>
<feature type="signal peptide" evidence="7">
    <location>
        <begin position="1"/>
        <end position="21"/>
    </location>
</feature>
<keyword evidence="3" id="KW-0472">Membrane</keyword>
<dbReference type="Gene3D" id="3.40.190.10">
    <property type="entry name" value="Periplasmic binding protein-like II"/>
    <property type="match status" value="2"/>
</dbReference>
<keyword evidence="9" id="KW-1185">Reference proteome</keyword>
<sequence length="277" mass="30117">MKKTIKILGILGLALALTACGSKNKANKVDENIGKDRPVRIGVVGTKSDTWNFVIKKLEKEGIKAELVEFTDYNQPNAALLSGDIDLNSFQHQNFLDHFNEDKKSNIVSIGKTVLAPLGIYSNKIKDVNEIKDGDKIAIPDDVSNQARAIALLQTAGLIKVDGKPGDPLTPKNIIENPKNLEIIPMDASQTARALDDVTAACINNGVATDAGYSPTTDSIFLEPVDENSKPYINIIAARPEDKDNEVFKKIVAAYQSDDTEEVIKKESKGSSIVAWK</sequence>
<dbReference type="Proteomes" id="UP001236559">
    <property type="component" value="Unassembled WGS sequence"/>
</dbReference>
<evidence type="ECO:0000256" key="4">
    <source>
        <dbReference type="ARBA" id="ARBA00023139"/>
    </source>
</evidence>
<evidence type="ECO:0000256" key="2">
    <source>
        <dbReference type="ARBA" id="ARBA00022729"/>
    </source>
</evidence>
<comment type="similarity">
    <text evidence="6">Belongs to the nlpA lipoprotein family.</text>
</comment>
<proteinExistence type="inferred from homology"/>
<dbReference type="RefSeq" id="WP_023055362.1">
    <property type="nucleotide sequence ID" value="NZ_JAUSTN010000003.1"/>
</dbReference>
<dbReference type="PROSITE" id="PS51257">
    <property type="entry name" value="PROKAR_LIPOPROTEIN"/>
    <property type="match status" value="1"/>
</dbReference>
<dbReference type="InterPro" id="IPR004872">
    <property type="entry name" value="Lipoprotein_NlpA"/>
</dbReference>
<keyword evidence="5 6" id="KW-0449">Lipoprotein</keyword>
<name>A0ABU0ATV3_9FIRM</name>
<evidence type="ECO:0000313" key="9">
    <source>
        <dbReference type="Proteomes" id="UP001236559"/>
    </source>
</evidence>
<evidence type="ECO:0000256" key="6">
    <source>
        <dbReference type="PIRNR" id="PIRNR002854"/>
    </source>
</evidence>
<dbReference type="SUPFAM" id="SSF53850">
    <property type="entry name" value="Periplasmic binding protein-like II"/>
    <property type="match status" value="1"/>
</dbReference>
<organism evidence="8 9">
    <name type="scientific">Peptoniphilus koenoeneniae</name>
    <dbReference type="NCBI Taxonomy" id="507751"/>
    <lineage>
        <taxon>Bacteria</taxon>
        <taxon>Bacillati</taxon>
        <taxon>Bacillota</taxon>
        <taxon>Tissierellia</taxon>
        <taxon>Tissierellales</taxon>
        <taxon>Peptoniphilaceae</taxon>
        <taxon>Peptoniphilus</taxon>
    </lineage>
</organism>
<keyword evidence="2 7" id="KW-0732">Signal</keyword>
<dbReference type="PANTHER" id="PTHR30429:SF3">
    <property type="entry name" value="LIPOPROTEIN"/>
    <property type="match status" value="1"/>
</dbReference>
<feature type="chain" id="PRO_5045370496" description="Lipoprotein" evidence="7">
    <location>
        <begin position="22"/>
        <end position="277"/>
    </location>
</feature>
<evidence type="ECO:0000256" key="7">
    <source>
        <dbReference type="SAM" id="SignalP"/>
    </source>
</evidence>
<keyword evidence="4" id="KW-0564">Palmitate</keyword>
<evidence type="ECO:0000313" key="8">
    <source>
        <dbReference type="EMBL" id="MDQ0274676.1"/>
    </source>
</evidence>
<comment type="subcellular location">
    <subcellularLocation>
        <location evidence="1">Membrane</location>
        <topology evidence="1">Lipid-anchor</topology>
    </subcellularLocation>
</comment>
<protein>
    <recommendedName>
        <fullName evidence="6">Lipoprotein</fullName>
    </recommendedName>
</protein>
<evidence type="ECO:0000256" key="1">
    <source>
        <dbReference type="ARBA" id="ARBA00004635"/>
    </source>
</evidence>
<dbReference type="PIRSF" id="PIRSF002854">
    <property type="entry name" value="MetQ"/>
    <property type="match status" value="1"/>
</dbReference>
<dbReference type="PANTHER" id="PTHR30429">
    <property type="entry name" value="D-METHIONINE-BINDING LIPOPROTEIN METQ"/>
    <property type="match status" value="1"/>
</dbReference>
<reference evidence="8 9" key="1">
    <citation type="submission" date="2023-07" db="EMBL/GenBank/DDBJ databases">
        <title>Genomic Encyclopedia of Type Strains, Phase IV (KMG-IV): sequencing the most valuable type-strain genomes for metagenomic binning, comparative biology and taxonomic classification.</title>
        <authorList>
            <person name="Goeker M."/>
        </authorList>
    </citation>
    <scope>NUCLEOTIDE SEQUENCE [LARGE SCALE GENOMIC DNA]</scope>
    <source>
        <strain evidence="8 9">DSM 22616</strain>
    </source>
</reference>
<dbReference type="Pfam" id="PF03180">
    <property type="entry name" value="Lipoprotein_9"/>
    <property type="match status" value="1"/>
</dbReference>
<evidence type="ECO:0000256" key="5">
    <source>
        <dbReference type="ARBA" id="ARBA00023288"/>
    </source>
</evidence>
<evidence type="ECO:0000256" key="3">
    <source>
        <dbReference type="ARBA" id="ARBA00023136"/>
    </source>
</evidence>
<comment type="caution">
    <text evidence="8">The sequence shown here is derived from an EMBL/GenBank/DDBJ whole genome shotgun (WGS) entry which is preliminary data.</text>
</comment>